<proteinExistence type="predicted"/>
<keyword evidence="2" id="KW-1185">Reference proteome</keyword>
<sequence>MNLALALLRDNDGVIAINLPISGSLSDPEFSIGGIIFKVIANLITKAVTSPFALLGAAFGGGDELAYIEFAPGSANLSAASIAKLDNLVKALNNRSKLKLDITGRIDPQTDTDGLKLAALDTKIRVLKAREEQKKDISAEQTEGALVITPADRKNYTEAVYRAEKFSKPRNMIGMAKTLPQEEAMALVLNNVQVSPEMLRSLAQKRADVVFDYLEQKGGVAKDRLFLIAPRLNSENITDKATPSRVDLSLK</sequence>
<dbReference type="Gene3D" id="3.30.1330.60">
    <property type="entry name" value="OmpA-like domain"/>
    <property type="match status" value="1"/>
</dbReference>
<dbReference type="Proteomes" id="UP000274350">
    <property type="component" value="Chromosome"/>
</dbReference>
<organism evidence="1 2">
    <name type="scientific">Undibacterium piscinae</name>
    <dbReference type="NCBI Taxonomy" id="2495591"/>
    <lineage>
        <taxon>Bacteria</taxon>
        <taxon>Pseudomonadati</taxon>
        <taxon>Pseudomonadota</taxon>
        <taxon>Betaproteobacteria</taxon>
        <taxon>Burkholderiales</taxon>
        <taxon>Oxalobacteraceae</taxon>
        <taxon>Undibacterium</taxon>
    </lineage>
</organism>
<name>A0A6M4A1G3_9BURK</name>
<evidence type="ECO:0008006" key="3">
    <source>
        <dbReference type="Google" id="ProtNLM"/>
    </source>
</evidence>
<reference evidence="1 2" key="1">
    <citation type="journal article" date="2019" name="Int. J. Syst. Evol. Microbiol.">
        <title>Undibacterium piscinae sp. nov., isolated from Korean shiner intestine.</title>
        <authorList>
            <person name="Lee S.Y."/>
            <person name="Kang W."/>
            <person name="Kim P.S."/>
            <person name="Kim H.S."/>
            <person name="Sung H."/>
            <person name="Shin N.R."/>
            <person name="Whon T.W."/>
            <person name="Yun J.H."/>
            <person name="Lee J.Y."/>
            <person name="Lee J.Y."/>
            <person name="Jung M.J."/>
            <person name="Jeong Y.S."/>
            <person name="Tak E.J."/>
            <person name="Han J.E."/>
            <person name="Hyun D.W."/>
            <person name="Kang M.S."/>
            <person name="Lee K.E."/>
            <person name="Lee B.H."/>
            <person name="Bae J.W."/>
        </authorList>
    </citation>
    <scope>NUCLEOTIDE SEQUENCE [LARGE SCALE GENOMIC DNA]</scope>
    <source>
        <strain evidence="1 2">S11R28</strain>
    </source>
</reference>
<evidence type="ECO:0000313" key="2">
    <source>
        <dbReference type="Proteomes" id="UP000274350"/>
    </source>
</evidence>
<dbReference type="EMBL" id="CP051152">
    <property type="protein sequence ID" value="QJQ04670.1"/>
    <property type="molecule type" value="Genomic_DNA"/>
</dbReference>
<protein>
    <recommendedName>
        <fullName evidence="3">DUF748 domain-containing protein</fullName>
    </recommendedName>
</protein>
<dbReference type="AlphaFoldDB" id="A0A6M4A1G3"/>
<dbReference type="InterPro" id="IPR008023">
    <property type="entry name" value="DUF748"/>
</dbReference>
<evidence type="ECO:0000313" key="1">
    <source>
        <dbReference type="EMBL" id="QJQ04670.1"/>
    </source>
</evidence>
<gene>
    <name evidence="1" type="ORF">EJG51_001055</name>
</gene>
<dbReference type="Pfam" id="PF05359">
    <property type="entry name" value="DUF748"/>
    <property type="match status" value="1"/>
</dbReference>
<dbReference type="KEGG" id="upi:EJG51_001055"/>
<dbReference type="InterPro" id="IPR036737">
    <property type="entry name" value="OmpA-like_sf"/>
</dbReference>
<accession>A0A6M4A1G3</accession>